<proteinExistence type="predicted"/>
<accession>G7Z1T1</accession>
<dbReference type="Proteomes" id="UP000005667">
    <property type="component" value="Chromosome"/>
</dbReference>
<name>G7Z1T1_AZOL4</name>
<dbReference type="AlphaFoldDB" id="G7Z1T1"/>
<reference evidence="2" key="1">
    <citation type="journal article" date="2011" name="PLoS Genet.">
        <title>Azospirillum genomes reveal transition of bacteria from aquatic to terrestrial environments.</title>
        <authorList>
            <person name="Wisniewski-Dye F."/>
            <person name="Borziak K."/>
            <person name="Khalsa-Moyers G."/>
            <person name="Alexandre G."/>
            <person name="Sukharnikov L.O."/>
            <person name="Wuichet K."/>
            <person name="Hurst G.B."/>
            <person name="McDonald W.H."/>
            <person name="Robertson J.S."/>
            <person name="Barbe V."/>
            <person name="Calteau A."/>
            <person name="Rouy Z."/>
            <person name="Mangenot S."/>
            <person name="Prigent-Combaret C."/>
            <person name="Normand P."/>
            <person name="Boyer M."/>
            <person name="Siguier P."/>
            <person name="Dessaux Y."/>
            <person name="Elmerich C."/>
            <person name="Condemine G."/>
            <person name="Krishnen G."/>
            <person name="Kennedy I."/>
            <person name="Paterson A.H."/>
            <person name="Gonzalez V."/>
            <person name="Mavingui P."/>
            <person name="Zhulin I.B."/>
        </authorList>
    </citation>
    <scope>NUCLEOTIDE SEQUENCE [LARGE SCALE GENOMIC DNA]</scope>
    <source>
        <strain evidence="2">4B</strain>
    </source>
</reference>
<dbReference type="EMBL" id="FQ311868">
    <property type="protein sequence ID" value="CBS87236.1"/>
    <property type="molecule type" value="Genomic_DNA"/>
</dbReference>
<dbReference type="KEGG" id="ali:AZOLI_1989"/>
<dbReference type="HOGENOM" id="CLU_3004120_0_0_5"/>
<gene>
    <name evidence="1" type="ordered locus">AZOLI_1989</name>
</gene>
<sequence>MTINLAHLHGILSTHQLMIVLLGNETKRLLYQVYCISCEVHQEIRLEPKEFLALIA</sequence>
<evidence type="ECO:0000313" key="2">
    <source>
        <dbReference type="Proteomes" id="UP000005667"/>
    </source>
</evidence>
<protein>
    <submittedName>
        <fullName evidence="1">Uncharacterized protein</fullName>
    </submittedName>
</protein>
<keyword evidence="2" id="KW-1185">Reference proteome</keyword>
<evidence type="ECO:0000313" key="1">
    <source>
        <dbReference type="EMBL" id="CBS87236.1"/>
    </source>
</evidence>
<organism evidence="1 2">
    <name type="scientific">Azospirillum lipoferum (strain 4B)</name>
    <dbReference type="NCBI Taxonomy" id="862719"/>
    <lineage>
        <taxon>Bacteria</taxon>
        <taxon>Pseudomonadati</taxon>
        <taxon>Pseudomonadota</taxon>
        <taxon>Alphaproteobacteria</taxon>
        <taxon>Rhodospirillales</taxon>
        <taxon>Azospirillaceae</taxon>
        <taxon>Azospirillum</taxon>
    </lineage>
</organism>